<dbReference type="PANTHER" id="PTHR12686:SF8">
    <property type="entry name" value="EXOSOME COMPLEX COMPONENT CSL4"/>
    <property type="match status" value="1"/>
</dbReference>
<dbReference type="Pfam" id="PF14382">
    <property type="entry name" value="ECR1_N"/>
    <property type="match status" value="1"/>
</dbReference>
<evidence type="ECO:0000256" key="3">
    <source>
        <dbReference type="SAM" id="MobiDB-lite"/>
    </source>
</evidence>
<name>F2U257_SALR5</name>
<dbReference type="InterPro" id="IPR025721">
    <property type="entry name" value="Exosome_cplx_N_dom"/>
</dbReference>
<feature type="region of interest" description="Disordered" evidence="3">
    <location>
        <begin position="157"/>
        <end position="178"/>
    </location>
</feature>
<dbReference type="GO" id="GO:0005737">
    <property type="term" value="C:cytoplasm"/>
    <property type="evidence" value="ECO:0007669"/>
    <property type="project" value="TreeGrafter"/>
</dbReference>
<dbReference type="OrthoDB" id="440760at2759"/>
<dbReference type="EMBL" id="GL832959">
    <property type="protein sequence ID" value="EGD81709.1"/>
    <property type="molecule type" value="Genomic_DNA"/>
</dbReference>
<evidence type="ECO:0000259" key="4">
    <source>
        <dbReference type="Pfam" id="PF14382"/>
    </source>
</evidence>
<reference evidence="5" key="1">
    <citation type="submission" date="2009-08" db="EMBL/GenBank/DDBJ databases">
        <title>Annotation of Salpingoeca rosetta.</title>
        <authorList>
            <consortium name="The Broad Institute Genome Sequencing Platform"/>
            <person name="Russ C."/>
            <person name="Cuomo C."/>
            <person name="Burger G."/>
            <person name="Gray M.W."/>
            <person name="Holland P.W.H."/>
            <person name="King N."/>
            <person name="Lang F.B.F."/>
            <person name="Roger A.J."/>
            <person name="Ruiz-Trillo I."/>
            <person name="Young S.K."/>
            <person name="Zeng Q."/>
            <person name="Gargeya S."/>
            <person name="Alvarado L."/>
            <person name="Berlin A."/>
            <person name="Chapman S.B."/>
            <person name="Chen Z."/>
            <person name="Freedman E."/>
            <person name="Gellesch M."/>
            <person name="Goldberg J."/>
            <person name="Griggs A."/>
            <person name="Gujja S."/>
            <person name="Heilman E."/>
            <person name="Heiman D."/>
            <person name="Howarth C."/>
            <person name="Mehta T."/>
            <person name="Neiman D."/>
            <person name="Pearson M."/>
            <person name="Roberts A."/>
            <person name="Saif S."/>
            <person name="Shea T."/>
            <person name="Shenoy N."/>
            <person name="Sisk P."/>
            <person name="Stolte C."/>
            <person name="Sykes S."/>
            <person name="White J."/>
            <person name="Yandava C."/>
            <person name="Haas B."/>
            <person name="Nusbaum C."/>
            <person name="Birren B."/>
        </authorList>
    </citation>
    <scope>NUCLEOTIDE SEQUENCE</scope>
    <source>
        <strain evidence="5">ATCC 50818</strain>
    </source>
</reference>
<dbReference type="STRING" id="946362.F2U257"/>
<gene>
    <name evidence="5" type="ORF">PTSG_02420</name>
</gene>
<dbReference type="KEGG" id="sre:PTSG_02420"/>
<dbReference type="InterPro" id="IPR039771">
    <property type="entry name" value="Csl4"/>
</dbReference>
<dbReference type="AlphaFoldDB" id="F2U257"/>
<dbReference type="GO" id="GO:0006396">
    <property type="term" value="P:RNA processing"/>
    <property type="evidence" value="ECO:0007669"/>
    <property type="project" value="InterPro"/>
</dbReference>
<keyword evidence="6" id="KW-1185">Reference proteome</keyword>
<dbReference type="RefSeq" id="XP_004996913.1">
    <property type="nucleotide sequence ID" value="XM_004996856.1"/>
</dbReference>
<evidence type="ECO:0000256" key="2">
    <source>
        <dbReference type="ARBA" id="ARBA00022835"/>
    </source>
</evidence>
<evidence type="ECO:0000313" key="5">
    <source>
        <dbReference type="EMBL" id="EGD81709.1"/>
    </source>
</evidence>
<dbReference type="FunCoup" id="F2U257">
    <property type="interactions" value="1561"/>
</dbReference>
<dbReference type="GO" id="GO:0000176">
    <property type="term" value="C:nuclear exosome (RNase complex)"/>
    <property type="evidence" value="ECO:0007669"/>
    <property type="project" value="TreeGrafter"/>
</dbReference>
<dbReference type="Proteomes" id="UP000007799">
    <property type="component" value="Unassembled WGS sequence"/>
</dbReference>
<dbReference type="GO" id="GO:0005730">
    <property type="term" value="C:nucleolus"/>
    <property type="evidence" value="ECO:0007669"/>
    <property type="project" value="UniProtKB-SubCell"/>
</dbReference>
<dbReference type="GeneID" id="16077505"/>
<sequence length="178" mass="19090">MTEDKKHDAGDAAGHVLVTPGTRLAPQSTHVAGEGTYLRDGYIYASLVGQRVETKKPEDSKDTKPVISIHRPGQIASLVPTVGTVVTCKVISMNPRFAKTKILCVGAVPLQQSFSGIIRCVDETCWVDGDGMPKDKGEADMCDDHAGSQEQRKVALIAEEDTAEEDSDRAMDTSTTTS</sequence>
<evidence type="ECO:0000313" key="6">
    <source>
        <dbReference type="Proteomes" id="UP000007799"/>
    </source>
</evidence>
<proteinExistence type="predicted"/>
<dbReference type="InParanoid" id="F2U257"/>
<feature type="domain" description="Exosome complex component N-terminal" evidence="4">
    <location>
        <begin position="17"/>
        <end position="50"/>
    </location>
</feature>
<feature type="compositionally biased region" description="Acidic residues" evidence="3">
    <location>
        <begin position="158"/>
        <end position="167"/>
    </location>
</feature>
<dbReference type="Gene3D" id="2.40.50.100">
    <property type="match status" value="1"/>
</dbReference>
<protein>
    <recommendedName>
        <fullName evidence="4">Exosome complex component N-terminal domain-containing protein</fullName>
    </recommendedName>
</protein>
<dbReference type="InterPro" id="IPR012340">
    <property type="entry name" value="NA-bd_OB-fold"/>
</dbReference>
<evidence type="ECO:0000256" key="1">
    <source>
        <dbReference type="ARBA" id="ARBA00004604"/>
    </source>
</evidence>
<accession>F2U257</accession>
<dbReference type="eggNOG" id="KOG3409">
    <property type="taxonomic scope" value="Eukaryota"/>
</dbReference>
<keyword evidence="2" id="KW-0271">Exosome</keyword>
<dbReference type="PANTHER" id="PTHR12686">
    <property type="entry name" value="3'-5' EXORIBONUCLEASE CSL4-RELATED"/>
    <property type="match status" value="1"/>
</dbReference>
<comment type="subcellular location">
    <subcellularLocation>
        <location evidence="1">Nucleus</location>
        <location evidence="1">Nucleolus</location>
    </subcellularLocation>
</comment>
<organism evidence="5 6">
    <name type="scientific">Salpingoeca rosetta (strain ATCC 50818 / BSB-021)</name>
    <dbReference type="NCBI Taxonomy" id="946362"/>
    <lineage>
        <taxon>Eukaryota</taxon>
        <taxon>Choanoflagellata</taxon>
        <taxon>Craspedida</taxon>
        <taxon>Salpingoecidae</taxon>
        <taxon>Salpingoeca</taxon>
    </lineage>
</organism>
<dbReference type="SUPFAM" id="SSF110324">
    <property type="entry name" value="Ribosomal L27 protein-like"/>
    <property type="match status" value="1"/>
</dbReference>
<dbReference type="Gene3D" id="2.40.50.140">
    <property type="entry name" value="Nucleic acid-binding proteins"/>
    <property type="match status" value="1"/>
</dbReference>